<dbReference type="Proteomes" id="UP000746584">
    <property type="component" value="Unassembled WGS sequence"/>
</dbReference>
<evidence type="ECO:0000313" key="2">
    <source>
        <dbReference type="EMBL" id="MBM7803638.1"/>
    </source>
</evidence>
<keyword evidence="3" id="KW-1185">Reference proteome</keyword>
<feature type="compositionally biased region" description="Polar residues" evidence="1">
    <location>
        <begin position="96"/>
        <end position="110"/>
    </location>
</feature>
<protein>
    <recommendedName>
        <fullName evidence="4">DUF3471 domain-containing protein</fullName>
    </recommendedName>
</protein>
<accession>A0ABS2RX84</accession>
<evidence type="ECO:0000313" key="3">
    <source>
        <dbReference type="Proteomes" id="UP000746584"/>
    </source>
</evidence>
<dbReference type="EMBL" id="JAFBCG010000001">
    <property type="protein sequence ID" value="MBM7803638.1"/>
    <property type="molecule type" value="Genomic_DNA"/>
</dbReference>
<evidence type="ECO:0008006" key="4">
    <source>
        <dbReference type="Google" id="ProtNLM"/>
    </source>
</evidence>
<gene>
    <name evidence="2" type="ORF">JOE58_002889</name>
</gene>
<reference evidence="2 3" key="1">
    <citation type="submission" date="2021-01" db="EMBL/GenBank/DDBJ databases">
        <title>Sequencing the genomes of 1000 actinobacteria strains.</title>
        <authorList>
            <person name="Klenk H.-P."/>
        </authorList>
    </citation>
    <scope>NUCLEOTIDE SEQUENCE [LARGE SCALE GENOMIC DNA]</scope>
    <source>
        <strain evidence="2 3">DSM 20542</strain>
    </source>
</reference>
<sequence length="264" mass="28864">MTDETRAGPWRCAWPGCAAVLFHSRGTERKLASGGTTTVAAKFSCYSDSSHSADPHGQPIRWSGDPDAVGASGTPREHIHRLTDLPLPEANKHAAPSSTRESTPRTQYTYGSPLGGVRGLRAFSMRVAADEEGAANEQVRYLGIDYFWKQIAFAPTGSSFVSLDATIRAQFQRYRAYYVEGAAKYHAYPVSNGKRLELTLMDLSGSHDVELSVFMPSNPYFRELTATVSPGARFALFSFDSFVKNTGRVALSLSDESQLVPLEN</sequence>
<name>A0ABS2RX84_9MICO</name>
<organism evidence="2 3">
    <name type="scientific">Curtobacterium luteum</name>
    <dbReference type="NCBI Taxonomy" id="33881"/>
    <lineage>
        <taxon>Bacteria</taxon>
        <taxon>Bacillati</taxon>
        <taxon>Actinomycetota</taxon>
        <taxon>Actinomycetes</taxon>
        <taxon>Micrococcales</taxon>
        <taxon>Microbacteriaceae</taxon>
        <taxon>Curtobacterium</taxon>
    </lineage>
</organism>
<proteinExistence type="predicted"/>
<evidence type="ECO:0000256" key="1">
    <source>
        <dbReference type="SAM" id="MobiDB-lite"/>
    </source>
</evidence>
<feature type="region of interest" description="Disordered" evidence="1">
    <location>
        <begin position="50"/>
        <end position="111"/>
    </location>
</feature>
<comment type="caution">
    <text evidence="2">The sequence shown here is derived from an EMBL/GenBank/DDBJ whole genome shotgun (WGS) entry which is preliminary data.</text>
</comment>